<proteinExistence type="predicted"/>
<keyword evidence="1" id="KW-0732">Signal</keyword>
<gene>
    <name evidence="2" type="ORF">APLA_LOCUS12948</name>
</gene>
<organism evidence="2 3">
    <name type="scientific">Arctia plantaginis</name>
    <name type="common">Wood tiger moth</name>
    <name type="synonym">Phalaena plantaginis</name>
    <dbReference type="NCBI Taxonomy" id="874455"/>
    <lineage>
        <taxon>Eukaryota</taxon>
        <taxon>Metazoa</taxon>
        <taxon>Ecdysozoa</taxon>
        <taxon>Arthropoda</taxon>
        <taxon>Hexapoda</taxon>
        <taxon>Insecta</taxon>
        <taxon>Pterygota</taxon>
        <taxon>Neoptera</taxon>
        <taxon>Endopterygota</taxon>
        <taxon>Lepidoptera</taxon>
        <taxon>Glossata</taxon>
        <taxon>Ditrysia</taxon>
        <taxon>Noctuoidea</taxon>
        <taxon>Erebidae</taxon>
        <taxon>Arctiinae</taxon>
        <taxon>Arctia</taxon>
    </lineage>
</organism>
<evidence type="ECO:0000313" key="3">
    <source>
        <dbReference type="Proteomes" id="UP000494106"/>
    </source>
</evidence>
<feature type="signal peptide" evidence="1">
    <location>
        <begin position="1"/>
        <end position="20"/>
    </location>
</feature>
<evidence type="ECO:0000256" key="1">
    <source>
        <dbReference type="SAM" id="SignalP"/>
    </source>
</evidence>
<dbReference type="PROSITE" id="PS51257">
    <property type="entry name" value="PROKAR_LIPOPROTEIN"/>
    <property type="match status" value="1"/>
</dbReference>
<dbReference type="EMBL" id="CADEBC010000546">
    <property type="protein sequence ID" value="CAB3251271.1"/>
    <property type="molecule type" value="Genomic_DNA"/>
</dbReference>
<comment type="caution">
    <text evidence="2">The sequence shown here is derived from an EMBL/GenBank/DDBJ whole genome shotgun (WGS) entry which is preliminary data.</text>
</comment>
<dbReference type="OrthoDB" id="7461356at2759"/>
<accession>A0A8S1B3V6</accession>
<keyword evidence="3" id="KW-1185">Reference proteome</keyword>
<dbReference type="AlphaFoldDB" id="A0A8S1B3V6"/>
<name>A0A8S1B3V6_ARCPL</name>
<reference evidence="2 3" key="1">
    <citation type="submission" date="2020-04" db="EMBL/GenBank/DDBJ databases">
        <authorList>
            <person name="Wallbank WR R."/>
            <person name="Pardo Diaz C."/>
            <person name="Kozak K."/>
            <person name="Martin S."/>
            <person name="Jiggins C."/>
            <person name="Moest M."/>
            <person name="Warren A I."/>
            <person name="Byers J.R.P. K."/>
            <person name="Montejo-Kovacevich G."/>
            <person name="Yen C E."/>
        </authorList>
    </citation>
    <scope>NUCLEOTIDE SEQUENCE [LARGE SCALE GENOMIC DNA]</scope>
</reference>
<sequence>MNTVIRLASLLVALVACARAAPTASQHNMNLPKPDSVTQQPGNLMDKHLNLKNIASGSERRLFVMRIPCDKNDVKCSRFQYYEFDLVDATPSDTDRTRRRPGGAYY</sequence>
<evidence type="ECO:0000313" key="2">
    <source>
        <dbReference type="EMBL" id="CAB3251271.1"/>
    </source>
</evidence>
<protein>
    <submittedName>
        <fullName evidence="2">Uncharacterized protein</fullName>
    </submittedName>
</protein>
<feature type="chain" id="PRO_5035915297" evidence="1">
    <location>
        <begin position="21"/>
        <end position="106"/>
    </location>
</feature>
<dbReference type="Proteomes" id="UP000494106">
    <property type="component" value="Unassembled WGS sequence"/>
</dbReference>